<proteinExistence type="predicted"/>
<dbReference type="Proteomes" id="UP000827976">
    <property type="component" value="Chromosome 6"/>
</dbReference>
<evidence type="ECO:0000313" key="2">
    <source>
        <dbReference type="Proteomes" id="UP000827976"/>
    </source>
</evidence>
<accession>A0ACB7VX86</accession>
<organism evidence="1 2">
    <name type="scientific">Dioscorea alata</name>
    <name type="common">Purple yam</name>
    <dbReference type="NCBI Taxonomy" id="55571"/>
    <lineage>
        <taxon>Eukaryota</taxon>
        <taxon>Viridiplantae</taxon>
        <taxon>Streptophyta</taxon>
        <taxon>Embryophyta</taxon>
        <taxon>Tracheophyta</taxon>
        <taxon>Spermatophyta</taxon>
        <taxon>Magnoliopsida</taxon>
        <taxon>Liliopsida</taxon>
        <taxon>Dioscoreales</taxon>
        <taxon>Dioscoreaceae</taxon>
        <taxon>Dioscorea</taxon>
    </lineage>
</organism>
<keyword evidence="2" id="KW-1185">Reference proteome</keyword>
<reference evidence="2" key="1">
    <citation type="journal article" date="2022" name="Nat. Commun.">
        <title>Chromosome evolution and the genetic basis of agronomically important traits in greater yam.</title>
        <authorList>
            <person name="Bredeson J.V."/>
            <person name="Lyons J.B."/>
            <person name="Oniyinde I.O."/>
            <person name="Okereke N.R."/>
            <person name="Kolade O."/>
            <person name="Nnabue I."/>
            <person name="Nwadili C.O."/>
            <person name="Hribova E."/>
            <person name="Parker M."/>
            <person name="Nwogha J."/>
            <person name="Shu S."/>
            <person name="Carlson J."/>
            <person name="Kariba R."/>
            <person name="Muthemba S."/>
            <person name="Knop K."/>
            <person name="Barton G.J."/>
            <person name="Sherwood A.V."/>
            <person name="Lopez-Montes A."/>
            <person name="Asiedu R."/>
            <person name="Jamnadass R."/>
            <person name="Muchugi A."/>
            <person name="Goodstein D."/>
            <person name="Egesi C.N."/>
            <person name="Featherston J."/>
            <person name="Asfaw A."/>
            <person name="Simpson G.G."/>
            <person name="Dolezel J."/>
            <person name="Hendre P.S."/>
            <person name="Van Deynze A."/>
            <person name="Kumar P.L."/>
            <person name="Obidiegwu J.E."/>
            <person name="Bhattacharjee R."/>
            <person name="Rokhsar D.S."/>
        </authorList>
    </citation>
    <scope>NUCLEOTIDE SEQUENCE [LARGE SCALE GENOMIC DNA]</scope>
    <source>
        <strain evidence="2">cv. TDa95/00328</strain>
    </source>
</reference>
<protein>
    <submittedName>
        <fullName evidence="1">Uncharacterized protein</fullName>
    </submittedName>
</protein>
<dbReference type="EMBL" id="CM037016">
    <property type="protein sequence ID" value="KAH7679472.1"/>
    <property type="molecule type" value="Genomic_DNA"/>
</dbReference>
<sequence>MGQQNMYKIGFFNPTNCFKSKPSQTKQNSKKNNSSSSPLSSSYSSFHSRTATVTRKINHFEPCSPKVSCMGSVKREKTSSTSSTSSSSQSSKSTGEHAYVSVRGNNFGGSWKVGDESDLVVKVFLVEELDPPLPVAVKPLGARPVCLWRRRRDDVTLEKILVVKEEFNCVFI</sequence>
<evidence type="ECO:0000313" key="1">
    <source>
        <dbReference type="EMBL" id="KAH7679472.1"/>
    </source>
</evidence>
<gene>
    <name evidence="1" type="ORF">IHE45_06G060800</name>
</gene>
<comment type="caution">
    <text evidence="1">The sequence shown here is derived from an EMBL/GenBank/DDBJ whole genome shotgun (WGS) entry which is preliminary data.</text>
</comment>
<name>A0ACB7VX86_DIOAL</name>